<name>A0A8K0GXI8_9ROSA</name>
<dbReference type="GO" id="GO:0009506">
    <property type="term" value="C:plasmodesma"/>
    <property type="evidence" value="ECO:0007669"/>
    <property type="project" value="TreeGrafter"/>
</dbReference>
<sequence length="221" mass="25328">MARCWPTCSCTFMCCFYVYYSAIFFFGIFSFITWLIFLPQELKFAVTDASLTQFEYNSTANNTLLYNMALNITIRNSNKRVGVYYNRIQAISQYGKKRFSMVTLTNSTPFYQGRKNTTIISAVIQGQQVLLFKDKELKKYNTETNAGVYSIEVRLALRVKARYGKLKTRYYKPQEKVSCKLKLPLLVNNSINGTASIANSIKFKATWCGNVYVLTTKNDGG</sequence>
<comment type="subcellular location">
    <subcellularLocation>
        <location evidence="1">Membrane</location>
    </subcellularLocation>
</comment>
<keyword evidence="2 3" id="KW-0472">Membrane</keyword>
<dbReference type="InterPro" id="IPR044839">
    <property type="entry name" value="NDR1-like"/>
</dbReference>
<comment type="caution">
    <text evidence="4">The sequence shown here is derived from an EMBL/GenBank/DDBJ whole genome shotgun (WGS) entry which is preliminary data.</text>
</comment>
<dbReference type="OrthoDB" id="1889094at2759"/>
<dbReference type="Proteomes" id="UP000796880">
    <property type="component" value="Unassembled WGS sequence"/>
</dbReference>
<gene>
    <name evidence="4" type="ORF">FNV43_RR15588</name>
</gene>
<keyword evidence="3" id="KW-1133">Transmembrane helix</keyword>
<dbReference type="PANTHER" id="PTHR31415:SF109">
    <property type="entry name" value="NDR1_HIN1-LIKE PROTEIN 10"/>
    <property type="match status" value="1"/>
</dbReference>
<evidence type="ECO:0000313" key="5">
    <source>
        <dbReference type="Proteomes" id="UP000796880"/>
    </source>
</evidence>
<dbReference type="GO" id="GO:0098542">
    <property type="term" value="P:defense response to other organism"/>
    <property type="evidence" value="ECO:0007669"/>
    <property type="project" value="InterPro"/>
</dbReference>
<evidence type="ECO:0000256" key="2">
    <source>
        <dbReference type="ARBA" id="ARBA00023136"/>
    </source>
</evidence>
<evidence type="ECO:0000256" key="1">
    <source>
        <dbReference type="ARBA" id="ARBA00004370"/>
    </source>
</evidence>
<evidence type="ECO:0000256" key="3">
    <source>
        <dbReference type="SAM" id="Phobius"/>
    </source>
</evidence>
<protein>
    <recommendedName>
        <fullName evidence="6">Late embryogenesis abundant protein LEA-2 subgroup domain-containing protein</fullName>
    </recommendedName>
</protein>
<reference evidence="4" key="1">
    <citation type="submission" date="2020-03" db="EMBL/GenBank/DDBJ databases">
        <title>A high-quality chromosome-level genome assembly of a woody plant with both climbing and erect habits, Rhamnella rubrinervis.</title>
        <authorList>
            <person name="Lu Z."/>
            <person name="Yang Y."/>
            <person name="Zhu X."/>
            <person name="Sun Y."/>
        </authorList>
    </citation>
    <scope>NUCLEOTIDE SEQUENCE</scope>
    <source>
        <strain evidence="4">BYM</strain>
        <tissue evidence="4">Leaf</tissue>
    </source>
</reference>
<accession>A0A8K0GXI8</accession>
<dbReference type="GO" id="GO:0005886">
    <property type="term" value="C:plasma membrane"/>
    <property type="evidence" value="ECO:0007669"/>
    <property type="project" value="TreeGrafter"/>
</dbReference>
<proteinExistence type="predicted"/>
<organism evidence="4 5">
    <name type="scientific">Rhamnella rubrinervis</name>
    <dbReference type="NCBI Taxonomy" id="2594499"/>
    <lineage>
        <taxon>Eukaryota</taxon>
        <taxon>Viridiplantae</taxon>
        <taxon>Streptophyta</taxon>
        <taxon>Embryophyta</taxon>
        <taxon>Tracheophyta</taxon>
        <taxon>Spermatophyta</taxon>
        <taxon>Magnoliopsida</taxon>
        <taxon>eudicotyledons</taxon>
        <taxon>Gunneridae</taxon>
        <taxon>Pentapetalae</taxon>
        <taxon>rosids</taxon>
        <taxon>fabids</taxon>
        <taxon>Rosales</taxon>
        <taxon>Rhamnaceae</taxon>
        <taxon>rhamnoid group</taxon>
        <taxon>Rhamneae</taxon>
        <taxon>Rhamnella</taxon>
    </lineage>
</organism>
<dbReference type="EMBL" id="VOIH02000007">
    <property type="protein sequence ID" value="KAF3441673.1"/>
    <property type="molecule type" value="Genomic_DNA"/>
</dbReference>
<keyword evidence="3" id="KW-0812">Transmembrane</keyword>
<dbReference type="PANTHER" id="PTHR31415">
    <property type="entry name" value="OS05G0367900 PROTEIN"/>
    <property type="match status" value="1"/>
</dbReference>
<evidence type="ECO:0008006" key="6">
    <source>
        <dbReference type="Google" id="ProtNLM"/>
    </source>
</evidence>
<keyword evidence="5" id="KW-1185">Reference proteome</keyword>
<dbReference type="AlphaFoldDB" id="A0A8K0GXI8"/>
<evidence type="ECO:0000313" key="4">
    <source>
        <dbReference type="EMBL" id="KAF3441673.1"/>
    </source>
</evidence>
<feature type="transmembrane region" description="Helical" evidence="3">
    <location>
        <begin position="12"/>
        <end position="37"/>
    </location>
</feature>